<accession>A0A0E9TY65</accession>
<dbReference type="EMBL" id="GBXM01049958">
    <property type="protein sequence ID" value="JAH58619.1"/>
    <property type="molecule type" value="Transcribed_RNA"/>
</dbReference>
<reference evidence="1" key="2">
    <citation type="journal article" date="2015" name="Fish Shellfish Immunol.">
        <title>Early steps in the European eel (Anguilla anguilla)-Vibrio vulnificus interaction in the gills: Role of the RtxA13 toxin.</title>
        <authorList>
            <person name="Callol A."/>
            <person name="Pajuelo D."/>
            <person name="Ebbesson L."/>
            <person name="Teles M."/>
            <person name="MacKenzie S."/>
            <person name="Amaro C."/>
        </authorList>
    </citation>
    <scope>NUCLEOTIDE SEQUENCE</scope>
</reference>
<proteinExistence type="predicted"/>
<dbReference type="AlphaFoldDB" id="A0A0E9TY65"/>
<protein>
    <submittedName>
        <fullName evidence="1">Uncharacterized protein</fullName>
    </submittedName>
</protein>
<reference evidence="1" key="1">
    <citation type="submission" date="2014-11" db="EMBL/GenBank/DDBJ databases">
        <authorList>
            <person name="Amaro Gonzalez C."/>
        </authorList>
    </citation>
    <scope>NUCLEOTIDE SEQUENCE</scope>
</reference>
<organism evidence="1">
    <name type="scientific">Anguilla anguilla</name>
    <name type="common">European freshwater eel</name>
    <name type="synonym">Muraena anguilla</name>
    <dbReference type="NCBI Taxonomy" id="7936"/>
    <lineage>
        <taxon>Eukaryota</taxon>
        <taxon>Metazoa</taxon>
        <taxon>Chordata</taxon>
        <taxon>Craniata</taxon>
        <taxon>Vertebrata</taxon>
        <taxon>Euteleostomi</taxon>
        <taxon>Actinopterygii</taxon>
        <taxon>Neopterygii</taxon>
        <taxon>Teleostei</taxon>
        <taxon>Anguilliformes</taxon>
        <taxon>Anguillidae</taxon>
        <taxon>Anguilla</taxon>
    </lineage>
</organism>
<sequence length="44" mass="5173">MYALKAIQIGCIRQRMPPLLRLECAVVFSSFLMPEWLAELHFHI</sequence>
<name>A0A0E9TY65_ANGAN</name>
<evidence type="ECO:0000313" key="1">
    <source>
        <dbReference type="EMBL" id="JAH58619.1"/>
    </source>
</evidence>